<dbReference type="AlphaFoldDB" id="A0A3A1Y344"/>
<sequence>MKRSVLTLFSGENDVISHILRLALTEKGIAYDVEYISDDPEMALNHRFANGTVKFKKGTILDKDLLIDDLLIALEYLDDKFPHPPLFASGPEKRAKTRLIVKYIEARIFPYLDQLNSESSKELFYAIEKVSQVVSEISGVIDEKTLLIYGEEFSILDCYLGPILYKLFRQQSRDARSYQIPTKVANYYRRLHNRETFIKSLQLAPSRGFMYEKGK</sequence>
<gene>
    <name evidence="2" type="ORF">CJP74_06510</name>
</gene>
<dbReference type="EMBL" id="NRJH01000056">
    <property type="protein sequence ID" value="RIY31719.1"/>
    <property type="molecule type" value="Genomic_DNA"/>
</dbReference>
<evidence type="ECO:0000313" key="3">
    <source>
        <dbReference type="Proteomes" id="UP000266258"/>
    </source>
</evidence>
<dbReference type="PROSITE" id="PS50404">
    <property type="entry name" value="GST_NTER"/>
    <property type="match status" value="1"/>
</dbReference>
<feature type="domain" description="GST N-terminal" evidence="1">
    <location>
        <begin position="4"/>
        <end position="85"/>
    </location>
</feature>
<dbReference type="InterPro" id="IPR004045">
    <property type="entry name" value="Glutathione_S-Trfase_N"/>
</dbReference>
<proteinExistence type="predicted"/>
<dbReference type="GO" id="GO:0005737">
    <property type="term" value="C:cytoplasm"/>
    <property type="evidence" value="ECO:0007669"/>
    <property type="project" value="TreeGrafter"/>
</dbReference>
<dbReference type="SUPFAM" id="SSF52833">
    <property type="entry name" value="Thioredoxin-like"/>
    <property type="match status" value="1"/>
</dbReference>
<dbReference type="InterPro" id="IPR036282">
    <property type="entry name" value="Glutathione-S-Trfase_C_sf"/>
</dbReference>
<dbReference type="Gene3D" id="3.40.30.10">
    <property type="entry name" value="Glutaredoxin"/>
    <property type="match status" value="1"/>
</dbReference>
<comment type="caution">
    <text evidence="2">The sequence shown here is derived from an EMBL/GenBank/DDBJ whole genome shotgun (WGS) entry which is preliminary data.</text>
</comment>
<keyword evidence="3" id="KW-1185">Reference proteome</keyword>
<reference evidence="2 3" key="1">
    <citation type="submission" date="2017-08" db="EMBL/GenBank/DDBJ databases">
        <title>Reclassification of Bisgaard taxon 37 and 44.</title>
        <authorList>
            <person name="Christensen H."/>
        </authorList>
    </citation>
    <scope>NUCLEOTIDE SEQUENCE [LARGE SCALE GENOMIC DNA]</scope>
    <source>
        <strain evidence="2 3">B96_4</strain>
    </source>
</reference>
<dbReference type="PANTHER" id="PTHR43968">
    <property type="match status" value="1"/>
</dbReference>
<dbReference type="InterPro" id="IPR050983">
    <property type="entry name" value="GST_Omega/HSP26"/>
</dbReference>
<dbReference type="SUPFAM" id="SSF47616">
    <property type="entry name" value="GST C-terminal domain-like"/>
    <property type="match status" value="1"/>
</dbReference>
<accession>A0A3A1Y344</accession>
<dbReference type="InterPro" id="IPR036249">
    <property type="entry name" value="Thioredoxin-like_sf"/>
</dbReference>
<evidence type="ECO:0000313" key="2">
    <source>
        <dbReference type="EMBL" id="RIY31719.1"/>
    </source>
</evidence>
<dbReference type="RefSeq" id="WP_119497486.1">
    <property type="nucleotide sequence ID" value="NZ_NRJH01000056.1"/>
</dbReference>
<dbReference type="PANTHER" id="PTHR43968:SF6">
    <property type="entry name" value="GLUTATHIONE S-TRANSFERASE OMEGA"/>
    <property type="match status" value="1"/>
</dbReference>
<protein>
    <recommendedName>
        <fullName evidence="1">GST N-terminal domain-containing protein</fullName>
    </recommendedName>
</protein>
<dbReference type="Proteomes" id="UP000266258">
    <property type="component" value="Unassembled WGS sequence"/>
</dbReference>
<dbReference type="Gene3D" id="1.20.1050.10">
    <property type="match status" value="1"/>
</dbReference>
<name>A0A3A1Y344_9GAMM</name>
<organism evidence="2 3">
    <name type="scientific">Psittacicella melopsittaci</name>
    <dbReference type="NCBI Taxonomy" id="2028576"/>
    <lineage>
        <taxon>Bacteria</taxon>
        <taxon>Pseudomonadati</taxon>
        <taxon>Pseudomonadota</taxon>
        <taxon>Gammaproteobacteria</taxon>
        <taxon>Pasteurellales</taxon>
        <taxon>Psittacicellaceae</taxon>
        <taxon>Psittacicella</taxon>
    </lineage>
</organism>
<evidence type="ECO:0000259" key="1">
    <source>
        <dbReference type="PROSITE" id="PS50404"/>
    </source>
</evidence>
<dbReference type="OrthoDB" id="9781431at2"/>